<dbReference type="HOGENOM" id="CLU_3330617_0_0_5"/>
<evidence type="ECO:0000313" key="1">
    <source>
        <dbReference type="EMBL" id="AHX11617.1"/>
    </source>
</evidence>
<dbReference type="KEGG" id="nhm:NHE_0684"/>
<organism evidence="1 2">
    <name type="scientific">Neorickettsia helminthoeca str. Oregon</name>
    <dbReference type="NCBI Taxonomy" id="1286528"/>
    <lineage>
        <taxon>Bacteria</taxon>
        <taxon>Pseudomonadati</taxon>
        <taxon>Pseudomonadota</taxon>
        <taxon>Alphaproteobacteria</taxon>
        <taxon>Rickettsiales</taxon>
        <taxon>Anaplasmataceae</taxon>
        <taxon>Neorickettsia</taxon>
    </lineage>
</organism>
<dbReference type="Proteomes" id="UP000023755">
    <property type="component" value="Chromosome"/>
</dbReference>
<evidence type="ECO:0000313" key="2">
    <source>
        <dbReference type="Proteomes" id="UP000023755"/>
    </source>
</evidence>
<sequence length="38" mass="4435">MLEGRRKEGAKSPIFRLLIEKEIPTITLYHQPSLNEIL</sequence>
<accession>X5GX47</accession>
<reference evidence="1 2" key="1">
    <citation type="submission" date="2014-03" db="EMBL/GenBank/DDBJ databases">
        <title>Sequencing and Comparison of Genomes and Transcriptome Profiles of Human Ehrlichiosis Agents.</title>
        <authorList>
            <person name="Lin M."/>
            <person name="Daugherty S.C."/>
            <person name="Nagaraj S."/>
            <person name="Cheng Z."/>
            <person name="Xiong Q."/>
            <person name="Lin F.-Y."/>
            <person name="Sengamalay N."/>
            <person name="Ott S."/>
            <person name="Godinez A."/>
            <person name="Tallon L.J."/>
            <person name="Sadzewicz L."/>
            <person name="Fraser C.M."/>
            <person name="Dunning Hotopp J.C."/>
            <person name="Rikihisa Y."/>
        </authorList>
    </citation>
    <scope>NUCLEOTIDE SEQUENCE [LARGE SCALE GENOMIC DNA]</scope>
    <source>
        <strain evidence="1 2">Oregon</strain>
    </source>
</reference>
<dbReference type="EMBL" id="CP007481">
    <property type="protein sequence ID" value="AHX11617.1"/>
    <property type="molecule type" value="Genomic_DNA"/>
</dbReference>
<gene>
    <name evidence="1" type="ORF">NHE_0684</name>
</gene>
<keyword evidence="2" id="KW-1185">Reference proteome</keyword>
<name>X5GX47_9RICK</name>
<dbReference type="STRING" id="1286528.NHE_0684"/>
<proteinExistence type="predicted"/>
<dbReference type="AlphaFoldDB" id="X5GX47"/>
<protein>
    <submittedName>
        <fullName evidence="1">Uncharacterized protein</fullName>
    </submittedName>
</protein>